<evidence type="ECO:0000313" key="1">
    <source>
        <dbReference type="EMBL" id="GAA2728963.1"/>
    </source>
</evidence>
<dbReference type="InterPro" id="IPR001753">
    <property type="entry name" value="Enoyl-CoA_hydra/iso"/>
</dbReference>
<dbReference type="PANTHER" id="PTHR11941:SF54">
    <property type="entry name" value="ENOYL-COA HYDRATASE, MITOCHONDRIAL"/>
    <property type="match status" value="1"/>
</dbReference>
<name>A0ABP6GUN4_9ACTN</name>
<sequence>MTGTLTAFSGRTPDITGALTVDAKTLTDFAAWGEETLVALPGKPERSPGQQARADEVHRVSRWLRSRFMKVHAQNVYDTLTDGCTRDVRLDSLVSAAALEFPGLVPTRDQLDAESTRMQAGKEGREIDQAIFFRGILKTLTSGIHLMESMLRPTRRALELLPEFRRTGLLRLDSVDLDRDGTVANITIRNPHCLNAEDNRLTEDMETAVDLALLDDAVRVGTLRGCEMTHPRYAGRRVFSAGINLKELHAGRISYTGFLLGRELGFIHKIQRGLIVEDRAETWPHRTLEKPWAAAVDTFAIGGGMQLLFVFDKVVAGDDSYFTLPAAQEGIVPGVANLRLGRLAGPRLARQVILGGRRIGVRESAAELVCDEVVPAGEVGVALDRSAERLDNPAVVANRKMINLAEEPLDGFREYMAEFALAQGLRLYSQDVIVKVDRFSR</sequence>
<dbReference type="EMBL" id="BAAATZ010000014">
    <property type="protein sequence ID" value="GAA2728963.1"/>
    <property type="molecule type" value="Genomic_DNA"/>
</dbReference>
<comment type="caution">
    <text evidence="1">The sequence shown here is derived from an EMBL/GenBank/DDBJ whole genome shotgun (WGS) entry which is preliminary data.</text>
</comment>
<dbReference type="NCBIfam" id="NF042432">
    <property type="entry name" value="DHPACoAdixog_DpgC"/>
    <property type="match status" value="1"/>
</dbReference>
<protein>
    <recommendedName>
        <fullName evidence="3">3,5-dihydroxyphenylacetyl-CoA monooxygenase</fullName>
    </recommendedName>
</protein>
<evidence type="ECO:0000313" key="2">
    <source>
        <dbReference type="Proteomes" id="UP001501842"/>
    </source>
</evidence>
<accession>A0ABP6GUN4</accession>
<keyword evidence="2" id="KW-1185">Reference proteome</keyword>
<dbReference type="Gene3D" id="1.20.58.1300">
    <property type="match status" value="1"/>
</dbReference>
<dbReference type="SUPFAM" id="SSF52096">
    <property type="entry name" value="ClpP/crotonase"/>
    <property type="match status" value="1"/>
</dbReference>
<evidence type="ECO:0008006" key="3">
    <source>
        <dbReference type="Google" id="ProtNLM"/>
    </source>
</evidence>
<dbReference type="PANTHER" id="PTHR11941">
    <property type="entry name" value="ENOYL-COA HYDRATASE-RELATED"/>
    <property type="match status" value="1"/>
</dbReference>
<reference evidence="2" key="1">
    <citation type="journal article" date="2019" name="Int. J. Syst. Evol. Microbiol.">
        <title>The Global Catalogue of Microorganisms (GCM) 10K type strain sequencing project: providing services to taxonomists for standard genome sequencing and annotation.</title>
        <authorList>
            <consortium name="The Broad Institute Genomics Platform"/>
            <consortium name="The Broad Institute Genome Sequencing Center for Infectious Disease"/>
            <person name="Wu L."/>
            <person name="Ma J."/>
        </authorList>
    </citation>
    <scope>NUCLEOTIDE SEQUENCE [LARGE SCALE GENOMIC DNA]</scope>
    <source>
        <strain evidence="2">JCM 8201</strain>
    </source>
</reference>
<gene>
    <name evidence="1" type="ORF">GCM10010439_38330</name>
</gene>
<dbReference type="Proteomes" id="UP001501842">
    <property type="component" value="Unassembled WGS sequence"/>
</dbReference>
<dbReference type="InterPro" id="IPR053482">
    <property type="entry name" value="DPA-CoA_Dioxygenase"/>
</dbReference>
<dbReference type="RefSeq" id="WP_344451867.1">
    <property type="nucleotide sequence ID" value="NZ_BAAATZ010000014.1"/>
</dbReference>
<dbReference type="CDD" id="cd06558">
    <property type="entry name" value="crotonase-like"/>
    <property type="match status" value="1"/>
</dbReference>
<proteinExistence type="predicted"/>
<organism evidence="1 2">
    <name type="scientific">Actinocorallia aurantiaca</name>
    <dbReference type="NCBI Taxonomy" id="46204"/>
    <lineage>
        <taxon>Bacteria</taxon>
        <taxon>Bacillati</taxon>
        <taxon>Actinomycetota</taxon>
        <taxon>Actinomycetes</taxon>
        <taxon>Streptosporangiales</taxon>
        <taxon>Thermomonosporaceae</taxon>
        <taxon>Actinocorallia</taxon>
    </lineage>
</organism>
<dbReference type="InterPro" id="IPR029045">
    <property type="entry name" value="ClpP/crotonase-like_dom_sf"/>
</dbReference>
<dbReference type="Gene3D" id="3.90.226.10">
    <property type="entry name" value="2-enoyl-CoA Hydratase, Chain A, domain 1"/>
    <property type="match status" value="1"/>
</dbReference>
<dbReference type="Pfam" id="PF00378">
    <property type="entry name" value="ECH_1"/>
    <property type="match status" value="1"/>
</dbReference>